<keyword evidence="5" id="KW-0503">Monooxygenase</keyword>
<evidence type="ECO:0000256" key="3">
    <source>
        <dbReference type="ARBA" id="ARBA00023002"/>
    </source>
</evidence>
<proteinExistence type="inferred from homology"/>
<evidence type="ECO:0000313" key="6">
    <source>
        <dbReference type="EMBL" id="KAG0552864.1"/>
    </source>
</evidence>
<dbReference type="PANTHER" id="PTHR24296">
    <property type="entry name" value="CYTOCHROME P450"/>
    <property type="match status" value="1"/>
</dbReference>
<evidence type="ECO:0000256" key="5">
    <source>
        <dbReference type="RuleBase" id="RU000461"/>
    </source>
</evidence>
<dbReference type="Proteomes" id="UP000807115">
    <property type="component" value="Chromosome 1"/>
</dbReference>
<evidence type="ECO:0000256" key="2">
    <source>
        <dbReference type="ARBA" id="ARBA00022723"/>
    </source>
</evidence>
<reference evidence="6" key="2">
    <citation type="submission" date="2020-10" db="EMBL/GenBank/DDBJ databases">
        <authorList>
            <person name="Cooper E.A."/>
            <person name="Brenton Z.W."/>
            <person name="Flinn B.S."/>
            <person name="Jenkins J."/>
            <person name="Shu S."/>
            <person name="Flowers D."/>
            <person name="Luo F."/>
            <person name="Wang Y."/>
            <person name="Xia P."/>
            <person name="Barry K."/>
            <person name="Daum C."/>
            <person name="Lipzen A."/>
            <person name="Yoshinaga Y."/>
            <person name="Schmutz J."/>
            <person name="Saski C."/>
            <person name="Vermerris W."/>
            <person name="Kresovich S."/>
        </authorList>
    </citation>
    <scope>NUCLEOTIDE SEQUENCE</scope>
</reference>
<keyword evidence="2 5" id="KW-0479">Metal-binding</keyword>
<dbReference type="OrthoDB" id="1470350at2759"/>
<dbReference type="Gene3D" id="1.10.630.10">
    <property type="entry name" value="Cytochrome P450"/>
    <property type="match status" value="2"/>
</dbReference>
<dbReference type="PROSITE" id="PS00086">
    <property type="entry name" value="CYTOCHROME_P450"/>
    <property type="match status" value="1"/>
</dbReference>
<dbReference type="KEGG" id="sbi:8085512"/>
<organism evidence="6 7">
    <name type="scientific">Sorghum bicolor</name>
    <name type="common">Sorghum</name>
    <name type="synonym">Sorghum vulgare</name>
    <dbReference type="NCBI Taxonomy" id="4558"/>
    <lineage>
        <taxon>Eukaryota</taxon>
        <taxon>Viridiplantae</taxon>
        <taxon>Streptophyta</taxon>
        <taxon>Embryophyta</taxon>
        <taxon>Tracheophyta</taxon>
        <taxon>Spermatophyta</taxon>
        <taxon>Magnoliopsida</taxon>
        <taxon>Liliopsida</taxon>
        <taxon>Poales</taxon>
        <taxon>Poaceae</taxon>
        <taxon>PACMAD clade</taxon>
        <taxon>Panicoideae</taxon>
        <taxon>Andropogonodae</taxon>
        <taxon>Andropogoneae</taxon>
        <taxon>Sorghinae</taxon>
        <taxon>Sorghum</taxon>
    </lineage>
</organism>
<evidence type="ECO:0008006" key="8">
    <source>
        <dbReference type="Google" id="ProtNLM"/>
    </source>
</evidence>
<reference evidence="6" key="1">
    <citation type="journal article" date="2019" name="BMC Genomics">
        <title>A new reference genome for Sorghum bicolor reveals high levels of sequence similarity between sweet and grain genotypes: implications for the genetics of sugar metabolism.</title>
        <authorList>
            <person name="Cooper E.A."/>
            <person name="Brenton Z.W."/>
            <person name="Flinn B.S."/>
            <person name="Jenkins J."/>
            <person name="Shu S."/>
            <person name="Flowers D."/>
            <person name="Luo F."/>
            <person name="Wang Y."/>
            <person name="Xia P."/>
            <person name="Barry K."/>
            <person name="Daum C."/>
            <person name="Lipzen A."/>
            <person name="Yoshinaga Y."/>
            <person name="Schmutz J."/>
            <person name="Saski C."/>
            <person name="Vermerris W."/>
            <person name="Kresovich S."/>
        </authorList>
    </citation>
    <scope>NUCLEOTIDE SEQUENCE</scope>
</reference>
<dbReference type="GO" id="GO:0016705">
    <property type="term" value="F:oxidoreductase activity, acting on paired donors, with incorporation or reduction of molecular oxygen"/>
    <property type="evidence" value="ECO:0007669"/>
    <property type="project" value="InterPro"/>
</dbReference>
<dbReference type="EMBL" id="CM027680">
    <property type="protein sequence ID" value="KAG0552864.1"/>
    <property type="molecule type" value="Genomic_DNA"/>
</dbReference>
<sequence length="165" mass="18669">MELKGVHGQRFIVTCAPANVRHIFTSNFANYTKGHEYTEIFDVLLGAGILNSDGESWRRQRAKTQMLVTAPRFRAFTARCSRDKVEKSLLLHLAYRFFTFNTGPRTCLGKEMAFVQMKTVAAAVLWNFAVELVPGHVVELKLSIVLHMKNGLRVRVHGRGSMGHH</sequence>
<dbReference type="AlphaFoldDB" id="A0A921V1T7"/>
<evidence type="ECO:0000256" key="1">
    <source>
        <dbReference type="ARBA" id="ARBA00010617"/>
    </source>
</evidence>
<keyword evidence="4 5" id="KW-0408">Iron</keyword>
<dbReference type="GO" id="GO:0004497">
    <property type="term" value="F:monooxygenase activity"/>
    <property type="evidence" value="ECO:0007669"/>
    <property type="project" value="UniProtKB-KW"/>
</dbReference>
<dbReference type="InterPro" id="IPR036396">
    <property type="entry name" value="Cyt_P450_sf"/>
</dbReference>
<dbReference type="InterPro" id="IPR017972">
    <property type="entry name" value="Cyt_P450_CS"/>
</dbReference>
<evidence type="ECO:0000256" key="4">
    <source>
        <dbReference type="ARBA" id="ARBA00023004"/>
    </source>
</evidence>
<keyword evidence="3 5" id="KW-0560">Oxidoreductase</keyword>
<protein>
    <recommendedName>
        <fullName evidence="8">Cytochrome P450</fullName>
    </recommendedName>
</protein>
<gene>
    <name evidence="6" type="ORF">BDA96_01G544700</name>
</gene>
<dbReference type="Pfam" id="PF00067">
    <property type="entry name" value="p450"/>
    <property type="match status" value="1"/>
</dbReference>
<dbReference type="GO" id="GO:0006629">
    <property type="term" value="P:lipid metabolic process"/>
    <property type="evidence" value="ECO:0007669"/>
    <property type="project" value="UniProtKB-ARBA"/>
</dbReference>
<dbReference type="GO" id="GO:0005506">
    <property type="term" value="F:iron ion binding"/>
    <property type="evidence" value="ECO:0007669"/>
    <property type="project" value="InterPro"/>
</dbReference>
<dbReference type="SUPFAM" id="SSF48264">
    <property type="entry name" value="Cytochrome P450"/>
    <property type="match status" value="2"/>
</dbReference>
<comment type="caution">
    <text evidence="6">The sequence shown here is derived from an EMBL/GenBank/DDBJ whole genome shotgun (WGS) entry which is preliminary data.</text>
</comment>
<comment type="similarity">
    <text evidence="1 5">Belongs to the cytochrome P450 family.</text>
</comment>
<name>A0A921V1T7_SORBI</name>
<keyword evidence="5" id="KW-0349">Heme</keyword>
<dbReference type="InterPro" id="IPR001128">
    <property type="entry name" value="Cyt_P450"/>
</dbReference>
<accession>A0A921V1T7</accession>
<dbReference type="GO" id="GO:0020037">
    <property type="term" value="F:heme binding"/>
    <property type="evidence" value="ECO:0007669"/>
    <property type="project" value="InterPro"/>
</dbReference>
<evidence type="ECO:0000313" key="7">
    <source>
        <dbReference type="Proteomes" id="UP000807115"/>
    </source>
</evidence>